<evidence type="ECO:0000256" key="6">
    <source>
        <dbReference type="SAM" id="MobiDB-lite"/>
    </source>
</evidence>
<dbReference type="InterPro" id="IPR036081">
    <property type="entry name" value="Translin_sf"/>
</dbReference>
<dbReference type="GO" id="GO:0005634">
    <property type="term" value="C:nucleus"/>
    <property type="evidence" value="ECO:0007669"/>
    <property type="project" value="UniProtKB-SubCell"/>
</dbReference>
<dbReference type="EMBL" id="NMPR01000122">
    <property type="protein sequence ID" value="KAA8629843.1"/>
    <property type="molecule type" value="Genomic_DNA"/>
</dbReference>
<dbReference type="SUPFAM" id="SSF74784">
    <property type="entry name" value="Translin"/>
    <property type="match status" value="1"/>
</dbReference>
<gene>
    <name evidence="7" type="ORF">SMACR_07408</name>
</gene>
<dbReference type="GO" id="GO:0043565">
    <property type="term" value="F:sequence-specific DNA binding"/>
    <property type="evidence" value="ECO:0007669"/>
    <property type="project" value="InterPro"/>
</dbReference>
<evidence type="ECO:0000256" key="5">
    <source>
        <dbReference type="ARBA" id="ARBA00023242"/>
    </source>
</evidence>
<dbReference type="Pfam" id="PF01997">
    <property type="entry name" value="Translin"/>
    <property type="match status" value="1"/>
</dbReference>
<organism evidence="7 8">
    <name type="scientific">Sordaria macrospora</name>
    <dbReference type="NCBI Taxonomy" id="5147"/>
    <lineage>
        <taxon>Eukaryota</taxon>
        <taxon>Fungi</taxon>
        <taxon>Dikarya</taxon>
        <taxon>Ascomycota</taxon>
        <taxon>Pezizomycotina</taxon>
        <taxon>Sordariomycetes</taxon>
        <taxon>Sordariomycetidae</taxon>
        <taxon>Sordariales</taxon>
        <taxon>Sordariaceae</taxon>
        <taxon>Sordaria</taxon>
    </lineage>
</organism>
<dbReference type="InterPro" id="IPR016068">
    <property type="entry name" value="Translin_N"/>
</dbReference>
<feature type="region of interest" description="Disordered" evidence="6">
    <location>
        <begin position="61"/>
        <end position="97"/>
    </location>
</feature>
<evidence type="ECO:0008006" key="9">
    <source>
        <dbReference type="Google" id="ProtNLM"/>
    </source>
</evidence>
<protein>
    <recommendedName>
        <fullName evidence="9">Translin</fullName>
    </recommendedName>
</protein>
<dbReference type="VEuPathDB" id="FungiDB:SMAC_07408"/>
<dbReference type="PANTHER" id="PTHR10741">
    <property type="entry name" value="TRANSLIN AND TRANSLIN ASSOCIATED PROTEIN X"/>
    <property type="match status" value="1"/>
</dbReference>
<dbReference type="Gene3D" id="1.20.58.200">
    <property type="entry name" value="Translin, domain 2"/>
    <property type="match status" value="1"/>
</dbReference>
<sequence>MHLKPIQSNSAAHKHSSSHPGVALSLGVIIVTSIQFVPNTEGKMDEAPAPKRTKIVCEDTPKKSIDNSTGKTMSGFKRDRHGNEKRFDNGPRPAPKPKVAVVRNAYTPMFEQLRDELDAHHDRRDRLGKVSRDVTGLSKKIIFALQRVRTINPDLPPQIQAEVDSRLAEISKLLAVMVPDVQGINRHRYSRSLMCLEELAEALTFAHYLKTQTLLKPEELSAFVEELTRKGGAAVSEGKEKDKDEPMPDAGNTPAPAASGDQETTTESDPKPAENEQQQQQQSKPEPPIMSTTEDDYFYGVFDLSGEMMRFATTSTALTGKMAGAEDERTIVEDMHELGSFFEMLPMKAGDKKQWEKKLDVMRQSVRKVERLGYDRKIRGSERPQGWVPDLTVDQPGEEEE</sequence>
<dbReference type="InterPro" id="IPR002848">
    <property type="entry name" value="Translin_fam"/>
</dbReference>
<accession>A0A8S8ZIA9</accession>
<feature type="region of interest" description="Disordered" evidence="6">
    <location>
        <begin position="231"/>
        <end position="293"/>
    </location>
</feature>
<dbReference type="Proteomes" id="UP000433876">
    <property type="component" value="Unassembled WGS sequence"/>
</dbReference>
<comment type="similarity">
    <text evidence="3">Belongs to the translin family.</text>
</comment>
<dbReference type="Gene3D" id="1.20.58.190">
    <property type="entry name" value="Translin, domain 1"/>
    <property type="match status" value="1"/>
</dbReference>
<keyword evidence="4" id="KW-0963">Cytoplasm</keyword>
<evidence type="ECO:0000313" key="8">
    <source>
        <dbReference type="Proteomes" id="UP000433876"/>
    </source>
</evidence>
<dbReference type="InterPro" id="IPR016069">
    <property type="entry name" value="Translin_C"/>
</dbReference>
<feature type="region of interest" description="Disordered" evidence="6">
    <location>
        <begin position="378"/>
        <end position="401"/>
    </location>
</feature>
<feature type="compositionally biased region" description="Basic and acidic residues" evidence="6">
    <location>
        <begin position="237"/>
        <end position="246"/>
    </location>
</feature>
<comment type="caution">
    <text evidence="7">The sequence shown here is derived from an EMBL/GenBank/DDBJ whole genome shotgun (WGS) entry which is preliminary data.</text>
</comment>
<reference evidence="7 8" key="1">
    <citation type="submission" date="2017-07" db="EMBL/GenBank/DDBJ databases">
        <title>Genome sequence of the Sordaria macrospora wild type strain R19027.</title>
        <authorList>
            <person name="Nowrousian M."/>
            <person name="Teichert I."/>
            <person name="Kueck U."/>
        </authorList>
    </citation>
    <scope>NUCLEOTIDE SEQUENCE [LARGE SCALE GENOMIC DNA]</scope>
    <source>
        <strain evidence="7 8">R19027</strain>
        <tissue evidence="7">Mycelium</tissue>
    </source>
</reference>
<dbReference type="GO" id="GO:0005737">
    <property type="term" value="C:cytoplasm"/>
    <property type="evidence" value="ECO:0007669"/>
    <property type="project" value="UniProtKB-SubCell"/>
</dbReference>
<evidence type="ECO:0000256" key="1">
    <source>
        <dbReference type="ARBA" id="ARBA00004123"/>
    </source>
</evidence>
<evidence type="ECO:0000256" key="2">
    <source>
        <dbReference type="ARBA" id="ARBA00004496"/>
    </source>
</evidence>
<evidence type="ECO:0000256" key="4">
    <source>
        <dbReference type="ARBA" id="ARBA00022490"/>
    </source>
</evidence>
<evidence type="ECO:0000313" key="7">
    <source>
        <dbReference type="EMBL" id="KAA8629843.1"/>
    </source>
</evidence>
<comment type="subcellular location">
    <subcellularLocation>
        <location evidence="2">Cytoplasm</location>
    </subcellularLocation>
    <subcellularLocation>
        <location evidence="1">Nucleus</location>
    </subcellularLocation>
</comment>
<keyword evidence="5" id="KW-0539">Nucleus</keyword>
<dbReference type="CDD" id="cd14820">
    <property type="entry name" value="TRAX"/>
    <property type="match status" value="1"/>
</dbReference>
<name>A0A8S8ZIA9_SORMA</name>
<evidence type="ECO:0000256" key="3">
    <source>
        <dbReference type="ARBA" id="ARBA00005902"/>
    </source>
</evidence>
<proteinExistence type="inferred from homology"/>
<dbReference type="AlphaFoldDB" id="A0A8S8ZIA9"/>